<evidence type="ECO:0000313" key="4">
    <source>
        <dbReference type="EMBL" id="KJA29016.1"/>
    </source>
</evidence>
<gene>
    <name evidence="4" type="ORF">HYPSUDRAFT_51104</name>
</gene>
<reference evidence="5" key="1">
    <citation type="submission" date="2014-04" db="EMBL/GenBank/DDBJ databases">
        <title>Evolutionary Origins and Diversification of the Mycorrhizal Mutualists.</title>
        <authorList>
            <consortium name="DOE Joint Genome Institute"/>
            <consortium name="Mycorrhizal Genomics Consortium"/>
            <person name="Kohler A."/>
            <person name="Kuo A."/>
            <person name="Nagy L.G."/>
            <person name="Floudas D."/>
            <person name="Copeland A."/>
            <person name="Barry K.W."/>
            <person name="Cichocki N."/>
            <person name="Veneault-Fourrey C."/>
            <person name="LaButti K."/>
            <person name="Lindquist E.A."/>
            <person name="Lipzen A."/>
            <person name="Lundell T."/>
            <person name="Morin E."/>
            <person name="Murat C."/>
            <person name="Riley R."/>
            <person name="Ohm R."/>
            <person name="Sun H."/>
            <person name="Tunlid A."/>
            <person name="Henrissat B."/>
            <person name="Grigoriev I.V."/>
            <person name="Hibbett D.S."/>
            <person name="Martin F."/>
        </authorList>
    </citation>
    <scope>NUCLEOTIDE SEQUENCE [LARGE SCALE GENOMIC DNA]</scope>
    <source>
        <strain evidence="5">FD-334 SS-4</strain>
    </source>
</reference>
<dbReference type="Proteomes" id="UP000054270">
    <property type="component" value="Unassembled WGS sequence"/>
</dbReference>
<proteinExistence type="predicted"/>
<feature type="region of interest" description="Disordered" evidence="2">
    <location>
        <begin position="505"/>
        <end position="535"/>
    </location>
</feature>
<sequence length="970" mass="106471">MSNAPPIDSPPKHAPRTPHPPRLQHSPSLPNIWSSHCSGIVTREMDKQDNDTLHRPSAPPSPKGKPPAAVTDKVLQIRHVKYASIDPTYRKPSGSKTHARRRTERDEPHSLLTPPLTPSSSIRTTASSEGAASTAAPPARDFAESTREEILDPDVDSTRILLLENISLNVTVPFLESAVVDALAVAVTQSTMVDDQITPHLSSAPHEMIKGINLDPLRQRNEGIIPLVFFDVRSAKIARDVILNKEFDDRLRQCIGGGGQGDAPSTELSARLITFDELCKILGNSRFLDGIDGSFSFSVQKIQYTNNEDNQPVASIGEVSEDQAVKGSASSASLKDRPFTRGGVDPIVVQNILKRFGSIRFFKFIQQEVDQQGSSKVVYHVEFYDMRDAETASLELQQQTTFGMKICILDGRVGTEVEPFPNPATAGPSFNGLSISPPGAQSQIRQRFAFTVSNESSLQGQPLAEQSAVARSSASAGGASSPTFFYATMPSEAPNQNHQVMRQEPSFSNARGNSQEIGRSSQLQMIPSPATQEQYWEPEPVYRGDCISPSYSPDGLCHYCPSRGAPHGMAYTPPFPPYAFSPSPPTPPIYYPGHIATPQIAPNMINLMPSPAPTMFAYEYVDPRMQPASYQGSWNYDPAIAAMGPGLNAPSPAPFFLREDGTSARGGDRHPVPYTRTPNPASLTNQAHPQLHLESNAPVLSQNAYRTLHLIEPSSISPASDHSAALVAVGAGDTGSAANQDRNQLNLTRIISGEDTRTTIMIKNIPNKMSDGDLTAYIGKVCPRKIDFLYLRMDFKNGCNVGYAFVNFIDVEALIHFARERLGAKWNMFSSEKVLQMSYANYQGKEALVEKFKNSAIMDERESWRPRIFYSSGDNAGLPEPFPSATHIRRKERSSYNRDTLFPPGVNSHTIAAQSHGLLQNTPRRYLDDMRSIQNHGRSGGGERYYSHGQNAGEPRRTTMFRNSSQRAAR</sequence>
<accession>A0A0D2PKW6</accession>
<protein>
    <recommendedName>
        <fullName evidence="3">Mei2-like C-terminal RNA recognition motif domain-containing protein</fullName>
    </recommendedName>
</protein>
<dbReference type="GO" id="GO:0003723">
    <property type="term" value="F:RNA binding"/>
    <property type="evidence" value="ECO:0007669"/>
    <property type="project" value="UniProtKB-KW"/>
</dbReference>
<feature type="compositionally biased region" description="Polar residues" evidence="2">
    <location>
        <begin position="505"/>
        <end position="534"/>
    </location>
</feature>
<dbReference type="AlphaFoldDB" id="A0A0D2PKW6"/>
<evidence type="ECO:0000259" key="3">
    <source>
        <dbReference type="Pfam" id="PF04059"/>
    </source>
</evidence>
<dbReference type="OrthoDB" id="417481at2759"/>
<organism evidence="4 5">
    <name type="scientific">Hypholoma sublateritium (strain FD-334 SS-4)</name>
    <dbReference type="NCBI Taxonomy" id="945553"/>
    <lineage>
        <taxon>Eukaryota</taxon>
        <taxon>Fungi</taxon>
        <taxon>Dikarya</taxon>
        <taxon>Basidiomycota</taxon>
        <taxon>Agaricomycotina</taxon>
        <taxon>Agaricomycetes</taxon>
        <taxon>Agaricomycetidae</taxon>
        <taxon>Agaricales</taxon>
        <taxon>Agaricineae</taxon>
        <taxon>Strophariaceae</taxon>
        <taxon>Hypholoma</taxon>
    </lineage>
</organism>
<dbReference type="STRING" id="945553.A0A0D2PKW6"/>
<feature type="compositionally biased region" description="Polar residues" evidence="2">
    <location>
        <begin position="25"/>
        <end position="37"/>
    </location>
</feature>
<feature type="compositionally biased region" description="Low complexity" evidence="2">
    <location>
        <begin position="110"/>
        <end position="139"/>
    </location>
</feature>
<keyword evidence="5" id="KW-1185">Reference proteome</keyword>
<dbReference type="InterPro" id="IPR007201">
    <property type="entry name" value="Mei2-like_Rrm_C"/>
</dbReference>
<name>A0A0D2PKW6_HYPSF</name>
<feature type="compositionally biased region" description="Basic and acidic residues" evidence="2">
    <location>
        <begin position="43"/>
        <end position="54"/>
    </location>
</feature>
<feature type="region of interest" description="Disordered" evidence="2">
    <location>
        <begin position="1"/>
        <end position="69"/>
    </location>
</feature>
<dbReference type="InterPro" id="IPR012677">
    <property type="entry name" value="Nucleotide-bd_a/b_plait_sf"/>
</dbReference>
<evidence type="ECO:0000256" key="1">
    <source>
        <dbReference type="ARBA" id="ARBA00022884"/>
    </source>
</evidence>
<dbReference type="OMA" id="LPNIWFP"/>
<feature type="region of interest" description="Disordered" evidence="2">
    <location>
        <begin position="81"/>
        <end position="149"/>
    </location>
</feature>
<evidence type="ECO:0000256" key="2">
    <source>
        <dbReference type="SAM" id="MobiDB-lite"/>
    </source>
</evidence>
<feature type="domain" description="Mei2-like C-terminal RNA recognition motif" evidence="3">
    <location>
        <begin position="757"/>
        <end position="853"/>
    </location>
</feature>
<dbReference type="InterPro" id="IPR034862">
    <property type="entry name" value="Fungal_Mei2-like_RRM3"/>
</dbReference>
<dbReference type="PANTHER" id="PTHR23189">
    <property type="entry name" value="RNA RECOGNITION MOTIF-CONTAINING"/>
    <property type="match status" value="1"/>
</dbReference>
<keyword evidence="1" id="KW-0694">RNA-binding</keyword>
<feature type="region of interest" description="Disordered" evidence="2">
    <location>
        <begin position="932"/>
        <end position="970"/>
    </location>
</feature>
<evidence type="ECO:0000313" key="5">
    <source>
        <dbReference type="Proteomes" id="UP000054270"/>
    </source>
</evidence>
<dbReference type="Pfam" id="PF04059">
    <property type="entry name" value="RRM_2"/>
    <property type="match status" value="1"/>
</dbReference>
<dbReference type="CDD" id="cd12532">
    <property type="entry name" value="RRM3_MEI2_fungi"/>
    <property type="match status" value="1"/>
</dbReference>
<dbReference type="SUPFAM" id="SSF54928">
    <property type="entry name" value="RNA-binding domain, RBD"/>
    <property type="match status" value="1"/>
</dbReference>
<dbReference type="Gene3D" id="3.30.70.330">
    <property type="match status" value="1"/>
</dbReference>
<feature type="compositionally biased region" description="Polar residues" evidence="2">
    <location>
        <begin position="960"/>
        <end position="970"/>
    </location>
</feature>
<dbReference type="EMBL" id="KN817520">
    <property type="protein sequence ID" value="KJA29016.1"/>
    <property type="molecule type" value="Genomic_DNA"/>
</dbReference>
<dbReference type="InterPro" id="IPR035979">
    <property type="entry name" value="RBD_domain_sf"/>
</dbReference>